<comment type="caution">
    <text evidence="3">The sequence shown here is derived from an EMBL/GenBank/DDBJ whole genome shotgun (WGS) entry which is preliminary data.</text>
</comment>
<evidence type="ECO:0000259" key="2">
    <source>
        <dbReference type="SMART" id="SM00331"/>
    </source>
</evidence>
<feature type="domain" description="PPM-type phosphatase" evidence="2">
    <location>
        <begin position="163"/>
        <end position="405"/>
    </location>
</feature>
<dbReference type="SUPFAM" id="SSF81606">
    <property type="entry name" value="PP2C-like"/>
    <property type="match status" value="1"/>
</dbReference>
<reference evidence="3 4" key="1">
    <citation type="submission" date="2018-06" db="EMBL/GenBank/DDBJ databases">
        <title>Sphaerisporangium craniellae sp. nov., isolated from a marine sponge in the South China Sea.</title>
        <authorList>
            <person name="Li L."/>
        </authorList>
    </citation>
    <scope>NUCLEOTIDE SEQUENCE [LARGE SCALE GENOMIC DNA]</scope>
    <source>
        <strain evidence="3 4">LHW63015</strain>
    </source>
</reference>
<dbReference type="PANTHER" id="PTHR43156:SF2">
    <property type="entry name" value="STAGE II SPORULATION PROTEIN E"/>
    <property type="match status" value="1"/>
</dbReference>
<dbReference type="EMBL" id="QMEY01000024">
    <property type="protein sequence ID" value="RBQ15264.1"/>
    <property type="molecule type" value="Genomic_DNA"/>
</dbReference>
<dbReference type="InterPro" id="IPR052016">
    <property type="entry name" value="Bact_Sigma-Reg"/>
</dbReference>
<keyword evidence="4" id="KW-1185">Reference proteome</keyword>
<evidence type="ECO:0000313" key="3">
    <source>
        <dbReference type="EMBL" id="RBQ15264.1"/>
    </source>
</evidence>
<dbReference type="GO" id="GO:0016791">
    <property type="term" value="F:phosphatase activity"/>
    <property type="evidence" value="ECO:0007669"/>
    <property type="project" value="TreeGrafter"/>
</dbReference>
<keyword evidence="1" id="KW-0378">Hydrolase</keyword>
<protein>
    <recommendedName>
        <fullName evidence="2">PPM-type phosphatase domain-containing protein</fullName>
    </recommendedName>
</protein>
<dbReference type="AlphaFoldDB" id="A0A366LPM7"/>
<organism evidence="3 4">
    <name type="scientific">Spongiactinospora rosea</name>
    <dbReference type="NCBI Taxonomy" id="2248750"/>
    <lineage>
        <taxon>Bacteria</taxon>
        <taxon>Bacillati</taxon>
        <taxon>Actinomycetota</taxon>
        <taxon>Actinomycetes</taxon>
        <taxon>Streptosporangiales</taxon>
        <taxon>Streptosporangiaceae</taxon>
        <taxon>Spongiactinospora</taxon>
    </lineage>
</organism>
<dbReference type="InterPro" id="IPR036457">
    <property type="entry name" value="PPM-type-like_dom_sf"/>
</dbReference>
<dbReference type="Gene3D" id="3.60.40.10">
    <property type="entry name" value="PPM-type phosphatase domain"/>
    <property type="match status" value="1"/>
</dbReference>
<accession>A0A366LPM7</accession>
<proteinExistence type="predicted"/>
<name>A0A366LPM7_9ACTN</name>
<dbReference type="PANTHER" id="PTHR43156">
    <property type="entry name" value="STAGE II SPORULATION PROTEIN E-RELATED"/>
    <property type="match status" value="1"/>
</dbReference>
<sequence>MDGLKVLVVGRHGAGDETTHELASALAECGTRPVLASGREVLAGAHDTLDPDLLLLHAELTVGEVGFVRDRWRRSGDPPGALLFCGADHVSLEPHLDAGLDYILPPFTPGLVRNRLAGGHERRRLARAVGDLEPSLAALPHERDLRIGRRIQEGFLPAELPCPAGWEVAARFEPAREVSGDFYDGFWMAAGRRAAFLVADVCDKGIGSALFMALMRTLLRHSAQNWWTGALAPFLLPGRQGFLGSPGIGAVPLLAAVRGTNAYLTTNHLSQAYFVTLFFCVADPVTGRILYINGGHNPPILLRAAGGHRLLRATGPAVGLWADAVFTIAAVALAPGDTLFMYTDGVTEARDEAGRMFGLPRLVELLDGMPGAPAEDAVTRVLAEVQAHGGRAPQSDDITMLALRRCP</sequence>
<dbReference type="SMART" id="SM00331">
    <property type="entry name" value="PP2C_SIG"/>
    <property type="match status" value="1"/>
</dbReference>
<gene>
    <name evidence="3" type="ORF">DP939_36075</name>
</gene>
<evidence type="ECO:0000313" key="4">
    <source>
        <dbReference type="Proteomes" id="UP000253303"/>
    </source>
</evidence>
<evidence type="ECO:0000256" key="1">
    <source>
        <dbReference type="ARBA" id="ARBA00022801"/>
    </source>
</evidence>
<dbReference type="InterPro" id="IPR001932">
    <property type="entry name" value="PPM-type_phosphatase-like_dom"/>
</dbReference>
<dbReference type="Pfam" id="PF07228">
    <property type="entry name" value="SpoIIE"/>
    <property type="match status" value="1"/>
</dbReference>
<dbReference type="Proteomes" id="UP000253303">
    <property type="component" value="Unassembled WGS sequence"/>
</dbReference>